<accession>A0ABY1YBG4</accession>
<dbReference type="PROSITE" id="PS00092">
    <property type="entry name" value="N6_MTASE"/>
    <property type="match status" value="1"/>
</dbReference>
<comment type="catalytic activity">
    <reaction evidence="7">
        <text>a 2'-deoxyadenosine in DNA + S-adenosyl-L-methionine = an N(6)-methyl-2'-deoxyadenosine in DNA + S-adenosyl-L-homocysteine + H(+)</text>
        <dbReference type="Rhea" id="RHEA:15197"/>
        <dbReference type="Rhea" id="RHEA-COMP:12418"/>
        <dbReference type="Rhea" id="RHEA-COMP:12419"/>
        <dbReference type="ChEBI" id="CHEBI:15378"/>
        <dbReference type="ChEBI" id="CHEBI:57856"/>
        <dbReference type="ChEBI" id="CHEBI:59789"/>
        <dbReference type="ChEBI" id="CHEBI:90615"/>
        <dbReference type="ChEBI" id="CHEBI:90616"/>
        <dbReference type="EC" id="2.1.1.72"/>
    </reaction>
</comment>
<keyword evidence="3" id="KW-0808">Transferase</keyword>
<dbReference type="GeneID" id="301041408"/>
<dbReference type="Pfam" id="PF18755">
    <property type="entry name" value="RAMA"/>
    <property type="match status" value="1"/>
</dbReference>
<organism evidence="11 12">
    <name type="scientific">Agrobacterium cavarae</name>
    <dbReference type="NCBI Taxonomy" id="2528239"/>
    <lineage>
        <taxon>Bacteria</taxon>
        <taxon>Pseudomonadati</taxon>
        <taxon>Pseudomonadota</taxon>
        <taxon>Alphaproteobacteria</taxon>
        <taxon>Hyphomicrobiales</taxon>
        <taxon>Rhizobiaceae</taxon>
        <taxon>Rhizobium/Agrobacterium group</taxon>
        <taxon>Agrobacterium</taxon>
    </lineage>
</organism>
<reference evidence="11 12" key="1">
    <citation type="submission" date="2019-02" db="EMBL/GenBank/DDBJ databases">
        <title>Current taxonomic status of genus Agrobacterium and description of Agrobacterium cavarae sp. nov. isolated from maize roots.</title>
        <authorList>
            <person name="Flores-Felix J.D."/>
            <person name="Menendez E."/>
            <person name="Ramirez-Bahena M.H."/>
            <person name="Garcia-Fraile P."/>
            <person name="Velazquez E."/>
        </authorList>
    </citation>
    <scope>NUCLEOTIDE SEQUENCE [LARGE SCALE GENOMIC DNA]</scope>
    <source>
        <strain evidence="11 12">RZME10</strain>
    </source>
</reference>
<evidence type="ECO:0000256" key="8">
    <source>
        <dbReference type="RuleBase" id="RU362026"/>
    </source>
</evidence>
<keyword evidence="6" id="KW-0238">DNA-binding</keyword>
<evidence type="ECO:0000256" key="6">
    <source>
        <dbReference type="ARBA" id="ARBA00023125"/>
    </source>
</evidence>
<protein>
    <recommendedName>
        <fullName evidence="8">Methyltransferase</fullName>
        <ecNumber evidence="8">2.1.1.-</ecNumber>
    </recommendedName>
</protein>
<comment type="caution">
    <text evidence="11">The sequence shown here is derived from an EMBL/GenBank/DDBJ whole genome shotgun (WGS) entry which is preliminary data.</text>
</comment>
<dbReference type="InterPro" id="IPR029063">
    <property type="entry name" value="SAM-dependent_MTases_sf"/>
</dbReference>
<evidence type="ECO:0000256" key="7">
    <source>
        <dbReference type="ARBA" id="ARBA00047942"/>
    </source>
</evidence>
<feature type="domain" description="RAMA" evidence="10">
    <location>
        <begin position="281"/>
        <end position="376"/>
    </location>
</feature>
<comment type="similarity">
    <text evidence="1 8">Belongs to the N(4)/N(6)-methyltransferase family.</text>
</comment>
<evidence type="ECO:0000259" key="10">
    <source>
        <dbReference type="Pfam" id="PF18755"/>
    </source>
</evidence>
<sequence length="381" mass="42066">MASVFPLADFRRAGFDLAGESDAWKDSIIKGDCVAALEALPSQSVDAIFADPPYNLQLGGTLHRPDQSLVDAVDDEWDQFASFEAYDAFTRAWLLACRRVLKPNGTIWVIGSYHNIFRVGSILQDMNFWILNDIVWRKTNPMPNFKGRRFQNAHETMIWASRDAKAKSYTFNYEALKASNDDVQMRSDWLFPICSGSERLKGDDGKKIHPTQKPEALLARIIMASTKPGDVVLDPFFGSGTTGAVAKRLGRHFVGIEREQDYIDAASARIAAVEPLGKAELTVMTGKKAEPRVAFNVLLESGLVRPGQVLTDAKRRYTAIIRADGTVSSGGDAGSIHRLGAKVQGLDACNGWTFWHYQDGDALKPIDDLRSVIRTELAKAG</sequence>
<proteinExistence type="inferred from homology"/>
<keyword evidence="2" id="KW-0489">Methyltransferase</keyword>
<evidence type="ECO:0000256" key="3">
    <source>
        <dbReference type="ARBA" id="ARBA00022679"/>
    </source>
</evidence>
<dbReference type="InterPro" id="IPR001091">
    <property type="entry name" value="RM_Methyltransferase"/>
</dbReference>
<dbReference type="Proteomes" id="UP000294239">
    <property type="component" value="Unassembled WGS sequence"/>
</dbReference>
<dbReference type="InterPro" id="IPR002052">
    <property type="entry name" value="DNA_methylase_N6_adenine_CS"/>
</dbReference>
<keyword evidence="12" id="KW-1185">Reference proteome</keyword>
<evidence type="ECO:0000256" key="5">
    <source>
        <dbReference type="ARBA" id="ARBA00022705"/>
    </source>
</evidence>
<name>A0ABY1YBG4_9HYPH</name>
<evidence type="ECO:0000313" key="12">
    <source>
        <dbReference type="Proteomes" id="UP000294239"/>
    </source>
</evidence>
<evidence type="ECO:0000313" key="11">
    <source>
        <dbReference type="EMBL" id="TBN13428.1"/>
    </source>
</evidence>
<dbReference type="InterPro" id="IPR040843">
    <property type="entry name" value="RAMA"/>
</dbReference>
<dbReference type="EMBL" id="SISF01000028">
    <property type="protein sequence ID" value="TBN13428.1"/>
    <property type="molecule type" value="Genomic_DNA"/>
</dbReference>
<dbReference type="Pfam" id="PF01555">
    <property type="entry name" value="N6_N4_Mtase"/>
    <property type="match status" value="1"/>
</dbReference>
<dbReference type="PANTHER" id="PTHR13370">
    <property type="entry name" value="RNA METHYLASE-RELATED"/>
    <property type="match status" value="1"/>
</dbReference>
<evidence type="ECO:0000256" key="4">
    <source>
        <dbReference type="ARBA" id="ARBA00022691"/>
    </source>
</evidence>
<evidence type="ECO:0000256" key="1">
    <source>
        <dbReference type="ARBA" id="ARBA00006594"/>
    </source>
</evidence>
<dbReference type="PANTHER" id="PTHR13370:SF3">
    <property type="entry name" value="TRNA (GUANINE(10)-N2)-METHYLTRANSFERASE HOMOLOG"/>
    <property type="match status" value="1"/>
</dbReference>
<dbReference type="EC" id="2.1.1.-" evidence="8"/>
<dbReference type="SUPFAM" id="SSF53335">
    <property type="entry name" value="S-adenosyl-L-methionine-dependent methyltransferases"/>
    <property type="match status" value="1"/>
</dbReference>
<dbReference type="RefSeq" id="WP_111847586.1">
    <property type="nucleotide sequence ID" value="NZ_DAMBMN010000009.1"/>
</dbReference>
<keyword evidence="4" id="KW-0949">S-adenosyl-L-methionine</keyword>
<evidence type="ECO:0000256" key="2">
    <source>
        <dbReference type="ARBA" id="ARBA00022603"/>
    </source>
</evidence>
<dbReference type="Gene3D" id="3.40.50.150">
    <property type="entry name" value="Vaccinia Virus protein VP39"/>
    <property type="match status" value="1"/>
</dbReference>
<evidence type="ECO:0000259" key="9">
    <source>
        <dbReference type="Pfam" id="PF01555"/>
    </source>
</evidence>
<dbReference type="InterPro" id="IPR002941">
    <property type="entry name" value="DNA_methylase_N4/N6"/>
</dbReference>
<keyword evidence="5" id="KW-0235">DNA replication</keyword>
<dbReference type="PRINTS" id="PR00508">
    <property type="entry name" value="S21N4MTFRASE"/>
</dbReference>
<feature type="domain" description="DNA methylase N-4/N-6" evidence="9">
    <location>
        <begin position="45"/>
        <end position="266"/>
    </location>
</feature>
<gene>
    <name evidence="11" type="ORF">EYC79_09470</name>
</gene>